<organism evidence="1 2">
    <name type="scientific">Texcoconibacillus texcoconensis</name>
    <dbReference type="NCBI Taxonomy" id="1095777"/>
    <lineage>
        <taxon>Bacteria</taxon>
        <taxon>Bacillati</taxon>
        <taxon>Bacillota</taxon>
        <taxon>Bacilli</taxon>
        <taxon>Bacillales</taxon>
        <taxon>Bacillaceae</taxon>
        <taxon>Texcoconibacillus</taxon>
    </lineage>
</organism>
<evidence type="ECO:0000313" key="1">
    <source>
        <dbReference type="EMBL" id="MBB5172605.1"/>
    </source>
</evidence>
<sequence length="210" mass="24044">MKLWLKKISVVLITLMTVGMYIPPTYLDGNAESSKAVSDSEDQGEALAAEPNAVNTEESLDEDSSIEEAFADLDSNTYVIDALSEQAVDYTMAKLGPKIIEKVEDDVMTTILPNIEEVLEMLLHEEDPEKLKYLSISELGSSPYGEKIFHLYDDLSEEEIAMFHVRRDKKPKDGYWFNFHYHLSDDDFEEHYNIGDVYWDKNTPPKWMSS</sequence>
<dbReference type="Proteomes" id="UP000551878">
    <property type="component" value="Unassembled WGS sequence"/>
</dbReference>
<dbReference type="RefSeq" id="WP_184663049.1">
    <property type="nucleotide sequence ID" value="NZ_JACHHB010000002.1"/>
</dbReference>
<proteinExistence type="predicted"/>
<reference evidence="1 2" key="1">
    <citation type="submission" date="2020-08" db="EMBL/GenBank/DDBJ databases">
        <title>Genomic Encyclopedia of Type Strains, Phase IV (KMG-IV): sequencing the most valuable type-strain genomes for metagenomic binning, comparative biology and taxonomic classification.</title>
        <authorList>
            <person name="Goeker M."/>
        </authorList>
    </citation>
    <scope>NUCLEOTIDE SEQUENCE [LARGE SCALE GENOMIC DNA]</scope>
    <source>
        <strain evidence="1 2">DSM 24696</strain>
    </source>
</reference>
<name>A0A840QMJ6_9BACI</name>
<accession>A0A840QMJ6</accession>
<gene>
    <name evidence="1" type="ORF">HNQ41_000749</name>
</gene>
<protein>
    <recommendedName>
        <fullName evidence="3">YpjP-like protein</fullName>
    </recommendedName>
</protein>
<comment type="caution">
    <text evidence="1">The sequence shown here is derived from an EMBL/GenBank/DDBJ whole genome shotgun (WGS) entry which is preliminary data.</text>
</comment>
<dbReference type="AlphaFoldDB" id="A0A840QMJ6"/>
<dbReference type="InterPro" id="IPR025616">
    <property type="entry name" value="YpjP"/>
</dbReference>
<keyword evidence="2" id="KW-1185">Reference proteome</keyword>
<evidence type="ECO:0008006" key="3">
    <source>
        <dbReference type="Google" id="ProtNLM"/>
    </source>
</evidence>
<evidence type="ECO:0000313" key="2">
    <source>
        <dbReference type="Proteomes" id="UP000551878"/>
    </source>
</evidence>
<dbReference type="Pfam" id="PF14005">
    <property type="entry name" value="YpjP"/>
    <property type="match status" value="1"/>
</dbReference>
<dbReference type="EMBL" id="JACHHB010000002">
    <property type="protein sequence ID" value="MBB5172605.1"/>
    <property type="molecule type" value="Genomic_DNA"/>
</dbReference>